<organism evidence="3 4">
    <name type="scientific">Zoarces viviparus</name>
    <name type="common">Viviparous eelpout</name>
    <name type="synonym">Blennius viviparus</name>
    <dbReference type="NCBI Taxonomy" id="48416"/>
    <lineage>
        <taxon>Eukaryota</taxon>
        <taxon>Metazoa</taxon>
        <taxon>Chordata</taxon>
        <taxon>Craniata</taxon>
        <taxon>Vertebrata</taxon>
        <taxon>Euteleostomi</taxon>
        <taxon>Actinopterygii</taxon>
        <taxon>Neopterygii</taxon>
        <taxon>Teleostei</taxon>
        <taxon>Neoteleostei</taxon>
        <taxon>Acanthomorphata</taxon>
        <taxon>Eupercaria</taxon>
        <taxon>Perciformes</taxon>
        <taxon>Cottioidei</taxon>
        <taxon>Zoarcales</taxon>
        <taxon>Zoarcidae</taxon>
        <taxon>Zoarcinae</taxon>
        <taxon>Zoarces</taxon>
    </lineage>
</organism>
<dbReference type="Proteomes" id="UP001488805">
    <property type="component" value="Unassembled WGS sequence"/>
</dbReference>
<keyword evidence="4" id="KW-1185">Reference proteome</keyword>
<feature type="compositionally biased region" description="Basic and acidic residues" evidence="2">
    <location>
        <begin position="505"/>
        <end position="519"/>
    </location>
</feature>
<feature type="coiled-coil region" evidence="1">
    <location>
        <begin position="86"/>
        <end position="134"/>
    </location>
</feature>
<gene>
    <name evidence="3" type="ORF">VZT92_016040</name>
</gene>
<protein>
    <recommendedName>
        <fullName evidence="5">Gag protein</fullName>
    </recommendedName>
</protein>
<reference evidence="3 4" key="1">
    <citation type="journal article" date="2024" name="Genome Biol. Evol.">
        <title>Chromosome-level genome assembly of the viviparous eelpout Zoarces viviparus.</title>
        <authorList>
            <person name="Fuhrmann N."/>
            <person name="Brasseur M.V."/>
            <person name="Bakowski C.E."/>
            <person name="Podsiadlowski L."/>
            <person name="Prost S."/>
            <person name="Krehenwinkel H."/>
            <person name="Mayer C."/>
        </authorList>
    </citation>
    <scope>NUCLEOTIDE SEQUENCE [LARGE SCALE GENOMIC DNA]</scope>
    <source>
        <strain evidence="3">NO-MEL_2022_Ind0_liver</strain>
    </source>
</reference>
<dbReference type="EMBL" id="JBCEZU010000134">
    <property type="protein sequence ID" value="KAK9525319.1"/>
    <property type="molecule type" value="Genomic_DNA"/>
</dbReference>
<comment type="caution">
    <text evidence="3">The sequence shown here is derived from an EMBL/GenBank/DDBJ whole genome shotgun (WGS) entry which is preliminary data.</text>
</comment>
<feature type="compositionally biased region" description="Basic and acidic residues" evidence="2">
    <location>
        <begin position="486"/>
        <end position="497"/>
    </location>
</feature>
<feature type="compositionally biased region" description="Basic and acidic residues" evidence="2">
    <location>
        <begin position="557"/>
        <end position="574"/>
    </location>
</feature>
<name>A0AAW1ERH9_ZOAVI</name>
<evidence type="ECO:0008006" key="5">
    <source>
        <dbReference type="Google" id="ProtNLM"/>
    </source>
</evidence>
<feature type="compositionally biased region" description="Polar residues" evidence="2">
    <location>
        <begin position="520"/>
        <end position="533"/>
    </location>
</feature>
<proteinExistence type="predicted"/>
<feature type="region of interest" description="Disordered" evidence="2">
    <location>
        <begin position="154"/>
        <end position="281"/>
    </location>
</feature>
<evidence type="ECO:0000256" key="1">
    <source>
        <dbReference type="SAM" id="Coils"/>
    </source>
</evidence>
<evidence type="ECO:0000256" key="2">
    <source>
        <dbReference type="SAM" id="MobiDB-lite"/>
    </source>
</evidence>
<accession>A0AAW1ERH9</accession>
<feature type="compositionally biased region" description="Polar residues" evidence="2">
    <location>
        <begin position="166"/>
        <end position="177"/>
    </location>
</feature>
<feature type="compositionally biased region" description="Basic and acidic residues" evidence="2">
    <location>
        <begin position="252"/>
        <end position="264"/>
    </location>
</feature>
<feature type="compositionally biased region" description="Polar residues" evidence="2">
    <location>
        <begin position="591"/>
        <end position="604"/>
    </location>
</feature>
<evidence type="ECO:0000313" key="3">
    <source>
        <dbReference type="EMBL" id="KAK9525319.1"/>
    </source>
</evidence>
<keyword evidence="1" id="KW-0175">Coiled coil</keyword>
<feature type="compositionally biased region" description="Basic and acidic residues" evidence="2">
    <location>
        <begin position="200"/>
        <end position="218"/>
    </location>
</feature>
<dbReference type="AlphaFoldDB" id="A0AAW1ERH9"/>
<evidence type="ECO:0000313" key="4">
    <source>
        <dbReference type="Proteomes" id="UP001488805"/>
    </source>
</evidence>
<feature type="compositionally biased region" description="Low complexity" evidence="2">
    <location>
        <begin position="222"/>
        <end position="233"/>
    </location>
</feature>
<sequence>MSDEKPPTLGAVALEDTALRDAVADVLKLTETEREYFTKYTAALCDEQLEELVAYVNNPAGKKQRLIQDVIGAMLLTYHQKMQLRAAERKEQSDALHREMRSLQEEVQQLGTGCRTLQSENARLSRDLQEIHAELSETLESNDRLKALQYTQRNPNNRHEEIPETPVSTETPHTANLGSYRAPQPSHFLDSGASVPEGRTTLRFDRTASPTRGREDKYQVLSGPSGFSTTSTGERYPPHSSRGRQARTPSPLRREDRRLYRPRGEYCGSDDSDGPGPIGAEGLRTRQIESLAKDVERFDPGNRESSIDDYLREIDRCLLDLSRPSSREKLKLIWKTTARSVHVFMETLQPGVRDRYSSLCQALREEYSLYPDPASATLGAFAISQGRLEAPRDYFRRLRSAYFQGRNAPGLEEDQAFKSLFLHNLHDSVRYDVTMHCRTSNLTMPEIRKYAQLAWETRGRPIKRHDDTARVLGIQRSGDPDLALEGNERPRPRDPRPPPRNQRPWRSEDQRNQGGERHPQGQNHGRPWQQTPSHPKKRFDRNPLPTGRYNGRAPTPPEKEVAKPELESLIRKYVQEAVKQLGKGNPEAKPPTSSGKPDPNSPST</sequence>
<feature type="region of interest" description="Disordered" evidence="2">
    <location>
        <begin position="466"/>
        <end position="604"/>
    </location>
</feature>